<sequence length="663" mass="75827">MKGDSNQTGRGEDTMRENQSDVFDLFSEIYTNVAQEEISIQQYLLACREDKSMYASAPERMVEAIGEPTLVDTSMDERLGRIFANRTIKIYPTFSEFYGMEDTIERIAGYFRYASQGLEERKQILYLLGPVGGGKSSLAERLKKLMEQRPIYTLKVGGQISPVFESPLGLFNPDRMGDLLEDKYGIARRRLNGLISPWAAKRLDELSGDISKFSVVKLMPSRLRQIGIAKTEPGDENNQDVSALVGKVDIRQLEHFSQSDPDAYSYSGGLNRTTQGLLEFVEMFKAPIKVLHPLLTATQEGSYNGTENFGSFPYQGIVVAHSNESEWLQFKNNKNNEAFLDRILVVKVPYCLQVTEERQIYEKLLRESELASSPCAPEVLDILSRFTVSTRLAEHDNSPLYTKMRVYDGENLKDIDPKAKSVQEYRDAAGVDEGMTGVSTRFAFKILSQTFNYDTKEVAADPVHLMYILEEAIKREQFPKETEAAYLDFIKSELATRYAEFIGHEIQKAYLESYSEYGQNLFDRYIAYADAWIEDQDYKDPDTGQILNRGVLDNELSQVEKPAGIANPKDFRNEVVKFTLRARARNHGRNPSWTSYEKLREVIEKRMFGQVEDLLPVISFGSKQDSVTEKRHTEFVHRMVGRGYTERQVRRLVDWYMRVNKAG</sequence>
<proteinExistence type="predicted"/>
<dbReference type="PANTHER" id="PTHR30267">
    <property type="entry name" value="PROTEIN KINASE PRKA"/>
    <property type="match status" value="1"/>
</dbReference>
<dbReference type="InterPro" id="IPR016230">
    <property type="entry name" value="PrkA/YeaG"/>
</dbReference>
<reference evidence="3" key="1">
    <citation type="submission" date="2016-12" db="EMBL/GenBank/DDBJ databases">
        <authorList>
            <person name="Brunel B."/>
        </authorList>
    </citation>
    <scope>NUCLEOTIDE SEQUENCE [LARGE SCALE GENOMIC DNA]</scope>
</reference>
<dbReference type="SUPFAM" id="SSF52540">
    <property type="entry name" value="P-loop containing nucleoside triphosphate hydrolases"/>
    <property type="match status" value="1"/>
</dbReference>
<dbReference type="Pfam" id="PF08298">
    <property type="entry name" value="AAA_PrkA"/>
    <property type="match status" value="1"/>
</dbReference>
<dbReference type="InterPro" id="IPR010650">
    <property type="entry name" value="PrkA_C"/>
</dbReference>
<dbReference type="Proteomes" id="UP000245698">
    <property type="component" value="Unassembled WGS sequence"/>
</dbReference>
<dbReference type="SMART" id="SM00763">
    <property type="entry name" value="AAA_PrkA"/>
    <property type="match status" value="1"/>
</dbReference>
<dbReference type="AlphaFoldDB" id="A0A2P9AI65"/>
<keyword evidence="3" id="KW-1185">Reference proteome</keyword>
<evidence type="ECO:0000313" key="2">
    <source>
        <dbReference type="EMBL" id="SJM30807.1"/>
    </source>
</evidence>
<feature type="domain" description="PrkA AAA" evidence="1">
    <location>
        <begin position="38"/>
        <end position="399"/>
    </location>
</feature>
<dbReference type="GO" id="GO:0004672">
    <property type="term" value="F:protein kinase activity"/>
    <property type="evidence" value="ECO:0007669"/>
    <property type="project" value="InterPro"/>
</dbReference>
<dbReference type="PANTHER" id="PTHR30267:SF2">
    <property type="entry name" value="PROTEIN PRKA"/>
    <property type="match status" value="1"/>
</dbReference>
<gene>
    <name evidence="2" type="primary">yeaG</name>
    <name evidence="2" type="ORF">BQ8482_180035</name>
</gene>
<dbReference type="Gene3D" id="3.40.50.300">
    <property type="entry name" value="P-loop containing nucleotide triphosphate hydrolases"/>
    <property type="match status" value="1"/>
</dbReference>
<dbReference type="Pfam" id="PF06798">
    <property type="entry name" value="PrkA"/>
    <property type="match status" value="1"/>
</dbReference>
<name>A0A2P9AI65_9HYPH</name>
<organism evidence="2 3">
    <name type="scientific">Mesorhizobium delmotii</name>
    <dbReference type="NCBI Taxonomy" id="1631247"/>
    <lineage>
        <taxon>Bacteria</taxon>
        <taxon>Pseudomonadati</taxon>
        <taxon>Pseudomonadota</taxon>
        <taxon>Alphaproteobacteria</taxon>
        <taxon>Hyphomicrobiales</taxon>
        <taxon>Phyllobacteriaceae</taxon>
        <taxon>Mesorhizobium</taxon>
    </lineage>
</organism>
<dbReference type="InterPro" id="IPR027417">
    <property type="entry name" value="P-loop_NTPase"/>
</dbReference>
<protein>
    <recommendedName>
        <fullName evidence="1">PrkA AAA domain-containing protein</fullName>
    </recommendedName>
</protein>
<evidence type="ECO:0000259" key="1">
    <source>
        <dbReference type="SMART" id="SM00763"/>
    </source>
</evidence>
<accession>A0A2P9AI65</accession>
<dbReference type="PIRSF" id="PIRSF000549">
    <property type="entry name" value="Ser_prot_kin"/>
    <property type="match status" value="1"/>
</dbReference>
<dbReference type="InterPro" id="IPR057741">
    <property type="entry name" value="YeaG"/>
</dbReference>
<dbReference type="EMBL" id="FUIG01000024">
    <property type="protein sequence ID" value="SJM30807.1"/>
    <property type="molecule type" value="Genomic_DNA"/>
</dbReference>
<evidence type="ECO:0000313" key="3">
    <source>
        <dbReference type="Proteomes" id="UP000245698"/>
    </source>
</evidence>
<dbReference type="NCBIfam" id="NF011999">
    <property type="entry name" value="PRK15455.1"/>
    <property type="match status" value="1"/>
</dbReference>
<dbReference type="InterPro" id="IPR013153">
    <property type="entry name" value="Prk_AAA"/>
</dbReference>